<dbReference type="AlphaFoldDB" id="A0A9X6JLB3"/>
<evidence type="ECO:0000259" key="5">
    <source>
        <dbReference type="PROSITE" id="PS51206"/>
    </source>
</evidence>
<dbReference type="GO" id="GO:0005524">
    <property type="term" value="F:ATP binding"/>
    <property type="evidence" value="ECO:0007669"/>
    <property type="project" value="UniProtKB-KW"/>
</dbReference>
<name>A0A9X6JLB3_BACUK</name>
<dbReference type="InterPro" id="IPR014015">
    <property type="entry name" value="Helicase_SF3_DNA-vir"/>
</dbReference>
<dbReference type="InterPro" id="IPR004968">
    <property type="entry name" value="DNA_primase/NTPase_C"/>
</dbReference>
<dbReference type="Proteomes" id="UP000195087">
    <property type="component" value="Unassembled WGS sequence"/>
</dbReference>
<dbReference type="PANTHER" id="PTHR35372:SF2">
    <property type="entry name" value="SF3 HELICASE DOMAIN-CONTAINING PROTEIN"/>
    <property type="match status" value="1"/>
</dbReference>
<sequence>MQAISIKEYQSFPVELTTRTQWVLWKLEPIIDKKTGEHKVNKENGQFKYTKVPYQINGLKADSTISSTWASYDETVKVYKSTNKYNGIGYVLSEDDPYTAIDLDDHIKDGEIQQEAQSIVNAMDSYTEYSQSGTGLHIFIKAKKPGKRSKNSTKGIEIYDSERFIVMTGNHVDGTPTEIHERQDILSYIYDSYFPASKKPQEIKPSKLDLSAELSDEDVLNIGFKAKNGQKFKDLYSGNWSNYGSQSEADQALCNLIAFYTQDLEQIDRIFTGSGLYRDDKWERQDYKEGTIQYALDGLKSTYQQPTPNDSFHLYIKDSPTIDLKKELRDRYFRELAEMEAEWEANGGKGRKPTTISPIRCAEILPEYISFILFDYEENTRLAMYQPIEGTYTRNVTLIKRVISWLEPKLNNSKAEDVIYHLTNKADMKEKTESRYLIPVKNGVFNLKTKKLEQFNPNYVFTTKITTSYVDYPINPVIDGWDVHSWINSIACGDLEIEKLLWQVINDSLNGNYTRKKAIFLVGDGNNGKGTFQELIINLIGIQNIATLKVNEFDERFRLSALEGKTAVIGDDVPVNVYIDDSSNFNSVVTGDRVQVEFKNKPLYSTAFRCSVIQSTNGMPKFKNKTNGTIRRIVIVPFKADFNGSVENFKIKDEYIRNEKVLQYVLHKAIHLDFERFDIPEVSKRELEVFKQDNDPVLDFKVSVFDKWEIPKVPKYIVYGFYKKFCMDNGYKPLSDRLFHKQFKAYLGKEWNTSAQGKFRYDSLINYVGDLDKVNLGFGFPDQKKNQSAYENTRLTVV</sequence>
<dbReference type="GO" id="GO:0004386">
    <property type="term" value="F:helicase activity"/>
    <property type="evidence" value="ECO:0007669"/>
    <property type="project" value="UniProtKB-KW"/>
</dbReference>
<dbReference type="InterPro" id="IPR054468">
    <property type="entry name" value="NrSPol-like_HBD"/>
</dbReference>
<evidence type="ECO:0000256" key="2">
    <source>
        <dbReference type="ARBA" id="ARBA00022801"/>
    </source>
</evidence>
<evidence type="ECO:0000256" key="3">
    <source>
        <dbReference type="ARBA" id="ARBA00022806"/>
    </source>
</evidence>
<dbReference type="InterPro" id="IPR045455">
    <property type="entry name" value="NrS-1_pol-like_helicase"/>
</dbReference>
<keyword evidence="4" id="KW-0067">ATP-binding</keyword>
<comment type="caution">
    <text evidence="6">The sequence shown here is derived from an EMBL/GenBank/DDBJ whole genome shotgun (WGS) entry which is preliminary data.</text>
</comment>
<dbReference type="InterPro" id="IPR051620">
    <property type="entry name" value="ORF904-like_C"/>
</dbReference>
<dbReference type="SMART" id="SM00885">
    <property type="entry name" value="D5_N"/>
    <property type="match status" value="1"/>
</dbReference>
<dbReference type="PANTHER" id="PTHR35372">
    <property type="entry name" value="ATP BINDING PROTEIN-RELATED"/>
    <property type="match status" value="1"/>
</dbReference>
<proteinExistence type="predicted"/>
<evidence type="ECO:0000313" key="7">
    <source>
        <dbReference type="Proteomes" id="UP000195087"/>
    </source>
</evidence>
<dbReference type="RefSeq" id="WP_086392273.1">
    <property type="nucleotide sequence ID" value="NZ_NFEH01000115.1"/>
</dbReference>
<dbReference type="InterPro" id="IPR014818">
    <property type="entry name" value="Phage/plasmid_primase_P4_C"/>
</dbReference>
<reference evidence="6 7" key="1">
    <citation type="submission" date="2016-10" db="EMBL/GenBank/DDBJ databases">
        <title>Comparative genomics of Bacillus thuringiensis reveals a path to pathogens against multiple invertebrate hosts.</title>
        <authorList>
            <person name="Zheng J."/>
            <person name="Gao Q."/>
            <person name="Liu H."/>
            <person name="Peng D."/>
            <person name="Ruan L."/>
            <person name="Sun M."/>
        </authorList>
    </citation>
    <scope>NUCLEOTIDE SEQUENCE [LARGE SCALE GENOMIC DNA]</scope>
    <source>
        <strain evidence="6">BGSC 4W1</strain>
    </source>
</reference>
<keyword evidence="1" id="KW-0547">Nucleotide-binding</keyword>
<gene>
    <name evidence="6" type="ORF">BK769_23145</name>
</gene>
<dbReference type="Pfam" id="PF08706">
    <property type="entry name" value="D5_N"/>
    <property type="match status" value="1"/>
</dbReference>
<dbReference type="Gene3D" id="3.40.50.300">
    <property type="entry name" value="P-loop containing nucleotide triphosphate hydrolases"/>
    <property type="match status" value="1"/>
</dbReference>
<evidence type="ECO:0000256" key="1">
    <source>
        <dbReference type="ARBA" id="ARBA00022741"/>
    </source>
</evidence>
<keyword evidence="3" id="KW-0347">Helicase</keyword>
<keyword evidence="2" id="KW-0378">Hydrolase</keyword>
<dbReference type="Pfam" id="PF19263">
    <property type="entry name" value="DUF5906"/>
    <property type="match status" value="1"/>
</dbReference>
<dbReference type="PROSITE" id="PS51206">
    <property type="entry name" value="SF3_HELICASE_1"/>
    <property type="match status" value="1"/>
</dbReference>
<dbReference type="GO" id="GO:0016787">
    <property type="term" value="F:hydrolase activity"/>
    <property type="evidence" value="ECO:0007669"/>
    <property type="project" value="UniProtKB-KW"/>
</dbReference>
<protein>
    <submittedName>
        <fullName evidence="6">DNA primase</fullName>
    </submittedName>
</protein>
<evidence type="ECO:0000313" key="6">
    <source>
        <dbReference type="EMBL" id="OTZ69278.1"/>
    </source>
</evidence>
<dbReference type="SUPFAM" id="SSF52540">
    <property type="entry name" value="P-loop containing nucleoside triphosphate hydrolases"/>
    <property type="match status" value="1"/>
</dbReference>
<feature type="domain" description="SF3 helicase" evidence="5">
    <location>
        <begin position="496"/>
        <end position="651"/>
    </location>
</feature>
<evidence type="ECO:0000256" key="4">
    <source>
        <dbReference type="ARBA" id="ARBA00022840"/>
    </source>
</evidence>
<dbReference type="Pfam" id="PF03288">
    <property type="entry name" value="Pox_D5"/>
    <property type="match status" value="1"/>
</dbReference>
<dbReference type="NCBIfam" id="TIGR01613">
    <property type="entry name" value="primase_Cterm"/>
    <property type="match status" value="1"/>
</dbReference>
<dbReference type="InterPro" id="IPR006500">
    <property type="entry name" value="Helicase_put_C_phage/plasmid"/>
</dbReference>
<dbReference type="Pfam" id="PF22763">
    <property type="entry name" value="NrS1-1_pol-like_HBD"/>
    <property type="match status" value="1"/>
</dbReference>
<organism evidence="6 7">
    <name type="scientific">Bacillus thuringiensis serovar kumamotoensis</name>
    <dbReference type="NCBI Taxonomy" id="132267"/>
    <lineage>
        <taxon>Bacteria</taxon>
        <taxon>Bacillati</taxon>
        <taxon>Bacillota</taxon>
        <taxon>Bacilli</taxon>
        <taxon>Bacillales</taxon>
        <taxon>Bacillaceae</taxon>
        <taxon>Bacillus</taxon>
        <taxon>Bacillus cereus group</taxon>
    </lineage>
</organism>
<dbReference type="EMBL" id="NFEH01000115">
    <property type="protein sequence ID" value="OTZ69278.1"/>
    <property type="molecule type" value="Genomic_DNA"/>
</dbReference>
<dbReference type="InterPro" id="IPR027417">
    <property type="entry name" value="P-loop_NTPase"/>
</dbReference>
<accession>A0A9X6JLB3</accession>